<keyword evidence="4 7" id="KW-1133">Transmembrane helix</keyword>
<evidence type="ECO:0000256" key="2">
    <source>
        <dbReference type="ARBA" id="ARBA00022475"/>
    </source>
</evidence>
<reference evidence="10" key="1">
    <citation type="journal article" date="2019" name="Int. J. Syst. Evol. Microbiol.">
        <title>The Global Catalogue of Microorganisms (GCM) 10K type strain sequencing project: providing services to taxonomists for standard genome sequencing and annotation.</title>
        <authorList>
            <consortium name="The Broad Institute Genomics Platform"/>
            <consortium name="The Broad Institute Genome Sequencing Center for Infectious Disease"/>
            <person name="Wu L."/>
            <person name="Ma J."/>
        </authorList>
    </citation>
    <scope>NUCLEOTIDE SEQUENCE [LARGE SCALE GENOMIC DNA]</scope>
    <source>
        <strain evidence="10">JCM 17316</strain>
    </source>
</reference>
<name>A0ABP7ZER2_9ACTN</name>
<proteinExistence type="inferred from homology"/>
<evidence type="ECO:0000256" key="6">
    <source>
        <dbReference type="ARBA" id="ARBA00038076"/>
    </source>
</evidence>
<comment type="caution">
    <text evidence="9">The sequence shown here is derived from an EMBL/GenBank/DDBJ whole genome shotgun (WGS) entry which is preliminary data.</text>
</comment>
<comment type="similarity">
    <text evidence="6">Belongs to the ABC-4 integral membrane protein family.</text>
</comment>
<evidence type="ECO:0000256" key="3">
    <source>
        <dbReference type="ARBA" id="ARBA00022692"/>
    </source>
</evidence>
<sequence>MLVRAAGGAAAAGGVVWGGLAAAPAIAGAGAIMLLGAMVLLGPVVPRPAAALAGAAAVRLRRAPGVLARGGASRGPRRTAGTVTALMAGIGMATLLTVHAESLRASLEDGVAGSFRGGLVVDGGAGGSAPRLAAEIAALPQVEAVAEVRTRWGHDGVVFVRPAPGAAVDDAASAIAALARPYGAPPVREHAAYAAAHAADVDAFLGVVYAVFALAVAAALPGIAAALALGVRDRAREIGLLRAVGATRAQVRAMVRWEAAIVALSGTAGGAALGLFAGWALTGAQERPFTVPPVPLAALALAGAAACTAAALPAARRASRLTIRDAVSG</sequence>
<evidence type="ECO:0000313" key="9">
    <source>
        <dbReference type="EMBL" id="GAA4155512.1"/>
    </source>
</evidence>
<comment type="subcellular location">
    <subcellularLocation>
        <location evidence="1">Cell membrane</location>
        <topology evidence="1">Multi-pass membrane protein</topology>
    </subcellularLocation>
</comment>
<keyword evidence="2" id="KW-1003">Cell membrane</keyword>
<dbReference type="PANTHER" id="PTHR30572">
    <property type="entry name" value="MEMBRANE COMPONENT OF TRANSPORTER-RELATED"/>
    <property type="match status" value="1"/>
</dbReference>
<dbReference type="Proteomes" id="UP001500266">
    <property type="component" value="Unassembled WGS sequence"/>
</dbReference>
<dbReference type="InterPro" id="IPR050250">
    <property type="entry name" value="Macrolide_Exporter_MacB"/>
</dbReference>
<gene>
    <name evidence="9" type="ORF">GCM10022416_56050</name>
</gene>
<dbReference type="InterPro" id="IPR003838">
    <property type="entry name" value="ABC3_permease_C"/>
</dbReference>
<evidence type="ECO:0000256" key="5">
    <source>
        <dbReference type="ARBA" id="ARBA00023136"/>
    </source>
</evidence>
<dbReference type="RefSeq" id="WP_345024677.1">
    <property type="nucleotide sequence ID" value="NZ_BAABDO010000133.1"/>
</dbReference>
<evidence type="ECO:0000313" key="10">
    <source>
        <dbReference type="Proteomes" id="UP001500266"/>
    </source>
</evidence>
<keyword evidence="10" id="KW-1185">Reference proteome</keyword>
<feature type="transmembrane region" description="Helical" evidence="7">
    <location>
        <begin position="259"/>
        <end position="282"/>
    </location>
</feature>
<feature type="transmembrane region" description="Helical" evidence="7">
    <location>
        <begin position="294"/>
        <end position="315"/>
    </location>
</feature>
<evidence type="ECO:0000256" key="7">
    <source>
        <dbReference type="SAM" id="Phobius"/>
    </source>
</evidence>
<evidence type="ECO:0000256" key="4">
    <source>
        <dbReference type="ARBA" id="ARBA00022989"/>
    </source>
</evidence>
<organism evidence="9 10">
    <name type="scientific">Actinomadura keratinilytica</name>
    <dbReference type="NCBI Taxonomy" id="547461"/>
    <lineage>
        <taxon>Bacteria</taxon>
        <taxon>Bacillati</taxon>
        <taxon>Actinomycetota</taxon>
        <taxon>Actinomycetes</taxon>
        <taxon>Streptosporangiales</taxon>
        <taxon>Thermomonosporaceae</taxon>
        <taxon>Actinomadura</taxon>
    </lineage>
</organism>
<evidence type="ECO:0000259" key="8">
    <source>
        <dbReference type="Pfam" id="PF02687"/>
    </source>
</evidence>
<keyword evidence="3 7" id="KW-0812">Transmembrane</keyword>
<feature type="domain" description="ABC3 transporter permease C-terminal" evidence="8">
    <location>
        <begin position="210"/>
        <end position="322"/>
    </location>
</feature>
<keyword evidence="5 7" id="KW-0472">Membrane</keyword>
<dbReference type="Pfam" id="PF02687">
    <property type="entry name" value="FtsX"/>
    <property type="match status" value="1"/>
</dbReference>
<evidence type="ECO:0000256" key="1">
    <source>
        <dbReference type="ARBA" id="ARBA00004651"/>
    </source>
</evidence>
<accession>A0ABP7ZER2</accession>
<dbReference type="EMBL" id="BAABDO010000133">
    <property type="protein sequence ID" value="GAA4155512.1"/>
    <property type="molecule type" value="Genomic_DNA"/>
</dbReference>
<dbReference type="PANTHER" id="PTHR30572:SF4">
    <property type="entry name" value="ABC TRANSPORTER PERMEASE YTRF"/>
    <property type="match status" value="1"/>
</dbReference>
<feature type="transmembrane region" description="Helical" evidence="7">
    <location>
        <begin position="207"/>
        <end position="231"/>
    </location>
</feature>
<protein>
    <recommendedName>
        <fullName evidence="8">ABC3 transporter permease C-terminal domain-containing protein</fullName>
    </recommendedName>
</protein>